<keyword evidence="12" id="KW-1185">Reference proteome</keyword>
<evidence type="ECO:0000256" key="3">
    <source>
        <dbReference type="ARBA" id="ARBA00022617"/>
    </source>
</evidence>
<dbReference type="SUPFAM" id="SSF48264">
    <property type="entry name" value="Cytochrome P450"/>
    <property type="match status" value="1"/>
</dbReference>
<comment type="similarity">
    <text evidence="2 9">Belongs to the cytochrome P450 family.</text>
</comment>
<keyword evidence="6 8" id="KW-0408">Iron</keyword>
<evidence type="ECO:0008006" key="13">
    <source>
        <dbReference type="Google" id="ProtNLM"/>
    </source>
</evidence>
<evidence type="ECO:0000256" key="2">
    <source>
        <dbReference type="ARBA" id="ARBA00010617"/>
    </source>
</evidence>
<dbReference type="VEuPathDB" id="FungiDB:BTJ68_09491"/>
<dbReference type="PROSITE" id="PS00086">
    <property type="entry name" value="CYTOCHROME_P450"/>
    <property type="match status" value="1"/>
</dbReference>
<proteinExistence type="inferred from homology"/>
<dbReference type="GO" id="GO:0004497">
    <property type="term" value="F:monooxygenase activity"/>
    <property type="evidence" value="ECO:0007669"/>
    <property type="project" value="UniProtKB-KW"/>
</dbReference>
<dbReference type="InterPro" id="IPR017972">
    <property type="entry name" value="Cyt_P450_CS"/>
</dbReference>
<keyword evidence="7 9" id="KW-0503">Monooxygenase</keyword>
<keyword evidence="10" id="KW-1133">Transmembrane helix</keyword>
<dbReference type="InterPro" id="IPR001128">
    <property type="entry name" value="Cyt_P450"/>
</dbReference>
<evidence type="ECO:0000256" key="6">
    <source>
        <dbReference type="ARBA" id="ARBA00023004"/>
    </source>
</evidence>
<keyword evidence="10" id="KW-0812">Transmembrane</keyword>
<dbReference type="InterPro" id="IPR036396">
    <property type="entry name" value="Cyt_P450_sf"/>
</dbReference>
<sequence length="539" mass="61040">MDATIQAIYQNFASGPALALGLAVFTYFYYLYASSWRVIPKGIPWFFSESGHSPAPSWYAQIRAHFSDFDQGVDYAHQGYKKFSKSGLPFVVPSFISWQPEVVLPPGHIQWLVEQPDTVLSINEALIKDLEFLYTAPAAWSFTRPFHVEALNKLRMESLIPDMAEEVQDSIDRVWGTDTENWNEVNIEETMRHVLVQITARVIVGSPLCRNTDYIKNAHMFMVEMCPRAVCISFTPELLRPLAGWWFSRPLKQWNAVCAKYMDPLVKQEMAHRRPSDQKTMPAPKTLLEQMARIAVRSTDPRDTDPFSISSRLLGLNFVAVHTSCASLTNAVLDIMSPPAGESVYHELRAEAKTVHDGCQGKWTKARVNQLEKIDSALRESLRISTFKARGLERVVVAPKGVTLPDGTHLRKGTKIGIPVLPIHHDKEIYPNADQYEPLRFYSSRSAETQAGDHQSTSAQHGHVELINSSETFLAFGHGKHACPGRFMAAYELKLIIAYISMHYDIQPFEQRPPNAHFSDFNVGTFHSVKVRRRKPEVN</sequence>
<dbReference type="Pfam" id="PF00067">
    <property type="entry name" value="p450"/>
    <property type="match status" value="1"/>
</dbReference>
<dbReference type="AlphaFoldDB" id="A0A1Z5SZG8"/>
<evidence type="ECO:0000256" key="8">
    <source>
        <dbReference type="PIRSR" id="PIRSR602403-1"/>
    </source>
</evidence>
<evidence type="ECO:0000256" key="5">
    <source>
        <dbReference type="ARBA" id="ARBA00023002"/>
    </source>
</evidence>
<comment type="cofactor">
    <cofactor evidence="1 8">
        <name>heme</name>
        <dbReference type="ChEBI" id="CHEBI:30413"/>
    </cofactor>
</comment>
<evidence type="ECO:0000256" key="10">
    <source>
        <dbReference type="SAM" id="Phobius"/>
    </source>
</evidence>
<dbReference type="PANTHER" id="PTHR46206:SF1">
    <property type="entry name" value="P450, PUTATIVE (EUROFUNG)-RELATED"/>
    <property type="match status" value="1"/>
</dbReference>
<keyword evidence="4 8" id="KW-0479">Metal-binding</keyword>
<dbReference type="GO" id="GO:0020037">
    <property type="term" value="F:heme binding"/>
    <property type="evidence" value="ECO:0007669"/>
    <property type="project" value="InterPro"/>
</dbReference>
<dbReference type="PRINTS" id="PR00465">
    <property type="entry name" value="EP450IV"/>
</dbReference>
<feature type="transmembrane region" description="Helical" evidence="10">
    <location>
        <begin position="12"/>
        <end position="32"/>
    </location>
</feature>
<keyword evidence="3 8" id="KW-0349">Heme</keyword>
<dbReference type="EMBL" id="MUNK01000176">
    <property type="protein sequence ID" value="OTA27685.1"/>
    <property type="molecule type" value="Genomic_DNA"/>
</dbReference>
<dbReference type="Gene3D" id="1.10.630.10">
    <property type="entry name" value="Cytochrome P450"/>
    <property type="match status" value="1"/>
</dbReference>
<feature type="binding site" description="axial binding residue" evidence="8">
    <location>
        <position position="483"/>
    </location>
    <ligand>
        <name>heme</name>
        <dbReference type="ChEBI" id="CHEBI:30413"/>
    </ligand>
    <ligandPart>
        <name>Fe</name>
        <dbReference type="ChEBI" id="CHEBI:18248"/>
    </ligandPart>
</feature>
<evidence type="ECO:0000256" key="1">
    <source>
        <dbReference type="ARBA" id="ARBA00001971"/>
    </source>
</evidence>
<dbReference type="GO" id="GO:0016705">
    <property type="term" value="F:oxidoreductase activity, acting on paired donors, with incorporation or reduction of molecular oxygen"/>
    <property type="evidence" value="ECO:0007669"/>
    <property type="project" value="InterPro"/>
</dbReference>
<organism evidence="11 12">
    <name type="scientific">Hortaea werneckii EXF-2000</name>
    <dbReference type="NCBI Taxonomy" id="1157616"/>
    <lineage>
        <taxon>Eukaryota</taxon>
        <taxon>Fungi</taxon>
        <taxon>Dikarya</taxon>
        <taxon>Ascomycota</taxon>
        <taxon>Pezizomycotina</taxon>
        <taxon>Dothideomycetes</taxon>
        <taxon>Dothideomycetidae</taxon>
        <taxon>Mycosphaerellales</taxon>
        <taxon>Teratosphaeriaceae</taxon>
        <taxon>Hortaea</taxon>
    </lineage>
</organism>
<dbReference type="InParanoid" id="A0A1Z5SZG8"/>
<dbReference type="Proteomes" id="UP000194280">
    <property type="component" value="Unassembled WGS sequence"/>
</dbReference>
<keyword evidence="5 9" id="KW-0560">Oxidoreductase</keyword>
<dbReference type="PANTHER" id="PTHR46206">
    <property type="entry name" value="CYTOCHROME P450"/>
    <property type="match status" value="1"/>
</dbReference>
<dbReference type="InterPro" id="IPR002403">
    <property type="entry name" value="Cyt_P450_E_grp-IV"/>
</dbReference>
<evidence type="ECO:0000256" key="9">
    <source>
        <dbReference type="RuleBase" id="RU000461"/>
    </source>
</evidence>
<gene>
    <name evidence="11" type="ORF">BTJ68_09491</name>
</gene>
<reference evidence="11 12" key="1">
    <citation type="submission" date="2017-01" db="EMBL/GenBank/DDBJ databases">
        <title>The recent genome duplication of the halophilic yeast Hortaea werneckii: insights from long-read sequencing.</title>
        <authorList>
            <person name="Sinha S."/>
            <person name="Flibotte S."/>
            <person name="Neira M."/>
            <person name="Lenassi M."/>
            <person name="Gostincar C."/>
            <person name="Stajich J.E."/>
            <person name="Nislow C.E."/>
        </authorList>
    </citation>
    <scope>NUCLEOTIDE SEQUENCE [LARGE SCALE GENOMIC DNA]</scope>
    <source>
        <strain evidence="11 12">EXF-2000</strain>
    </source>
</reference>
<dbReference type="STRING" id="1157616.A0A1Z5SZG8"/>
<evidence type="ECO:0000256" key="4">
    <source>
        <dbReference type="ARBA" id="ARBA00022723"/>
    </source>
</evidence>
<evidence type="ECO:0000256" key="7">
    <source>
        <dbReference type="ARBA" id="ARBA00023033"/>
    </source>
</evidence>
<dbReference type="GO" id="GO:0005506">
    <property type="term" value="F:iron ion binding"/>
    <property type="evidence" value="ECO:0007669"/>
    <property type="project" value="InterPro"/>
</dbReference>
<accession>A0A1Z5SZG8</accession>
<evidence type="ECO:0000313" key="12">
    <source>
        <dbReference type="Proteomes" id="UP000194280"/>
    </source>
</evidence>
<evidence type="ECO:0000313" key="11">
    <source>
        <dbReference type="EMBL" id="OTA27685.1"/>
    </source>
</evidence>
<dbReference type="CDD" id="cd11041">
    <property type="entry name" value="CYP503A1-like"/>
    <property type="match status" value="1"/>
</dbReference>
<comment type="caution">
    <text evidence="11">The sequence shown here is derived from an EMBL/GenBank/DDBJ whole genome shotgun (WGS) entry which is preliminary data.</text>
</comment>
<name>A0A1Z5SZG8_HORWE</name>
<protein>
    <recommendedName>
        <fullName evidence="13">Cytochrome P450</fullName>
    </recommendedName>
</protein>
<dbReference type="OrthoDB" id="1844152at2759"/>
<keyword evidence="10" id="KW-0472">Membrane</keyword>